<feature type="binding site" evidence="9">
    <location>
        <begin position="189"/>
        <end position="193"/>
    </location>
    <ligand>
        <name>GTP</name>
        <dbReference type="ChEBI" id="CHEBI:37565"/>
    </ligand>
</feature>
<dbReference type="Gene3D" id="1.20.120.140">
    <property type="entry name" value="Signal recognition particle SRP54, nucleotide-binding domain"/>
    <property type="match status" value="1"/>
</dbReference>
<comment type="similarity">
    <text evidence="9">Belongs to the GTP-binding SRP family. FtsY subfamily.</text>
</comment>
<evidence type="ECO:0000256" key="9">
    <source>
        <dbReference type="HAMAP-Rule" id="MF_00920"/>
    </source>
</evidence>
<protein>
    <recommendedName>
        <fullName evidence="9">Signal recognition particle receptor FtsY</fullName>
        <shortName evidence="9">SRP receptor</shortName>
        <ecNumber evidence="9">3.6.5.4</ecNumber>
    </recommendedName>
</protein>
<dbReference type="Pfam" id="PF00448">
    <property type="entry name" value="SRP54"/>
    <property type="match status" value="1"/>
</dbReference>
<keyword evidence="6 9" id="KW-0472">Membrane</keyword>
<evidence type="ECO:0000256" key="7">
    <source>
        <dbReference type="ARBA" id="ARBA00023170"/>
    </source>
</evidence>
<evidence type="ECO:0000256" key="1">
    <source>
        <dbReference type="ARBA" id="ARBA00022475"/>
    </source>
</evidence>
<feature type="region of interest" description="Disordered" evidence="10">
    <location>
        <begin position="301"/>
        <end position="320"/>
    </location>
</feature>
<keyword evidence="3 9" id="KW-0547">Nucleotide-binding</keyword>
<dbReference type="Proteomes" id="UP000641741">
    <property type="component" value="Unassembled WGS sequence"/>
</dbReference>
<dbReference type="InterPro" id="IPR042101">
    <property type="entry name" value="SRP54_N_sf"/>
</dbReference>
<evidence type="ECO:0000256" key="4">
    <source>
        <dbReference type="ARBA" id="ARBA00022801"/>
    </source>
</evidence>
<dbReference type="PANTHER" id="PTHR43134:SF1">
    <property type="entry name" value="SIGNAL RECOGNITION PARTICLE RECEPTOR SUBUNIT ALPHA"/>
    <property type="match status" value="1"/>
</dbReference>
<dbReference type="SUPFAM" id="SSF47364">
    <property type="entry name" value="Domain of the SRP/SRP receptor G-proteins"/>
    <property type="match status" value="1"/>
</dbReference>
<comment type="function">
    <text evidence="9">Involved in targeting and insertion of nascent membrane proteins into the cytoplasmic membrane. Acts as a receptor for the complex formed by the signal recognition particle (SRP) and the ribosome-nascent chain (RNC).</text>
</comment>
<keyword evidence="2 9" id="KW-0963">Cytoplasm</keyword>
<dbReference type="Pfam" id="PF02881">
    <property type="entry name" value="SRP54_N"/>
    <property type="match status" value="1"/>
</dbReference>
<evidence type="ECO:0000256" key="10">
    <source>
        <dbReference type="SAM" id="MobiDB-lite"/>
    </source>
</evidence>
<dbReference type="InterPro" id="IPR027417">
    <property type="entry name" value="P-loop_NTPase"/>
</dbReference>
<dbReference type="PROSITE" id="PS00300">
    <property type="entry name" value="SRP54"/>
    <property type="match status" value="1"/>
</dbReference>
<sequence length="320" mass="33946">MGFFDKIKQGFKKTSDAVSHSLDSVFAAFVKIDEDLLEELEEALILSDVGASTSAKIVAEVEKRAKLRKTTTASELRDLLREVLTDNMLDNQPLDVSGRPAVILVIGVNGVGKTTSIGKLAARYVSEGKKVMLSAADTFRAAAADQLEIWAKRAGADIVRHGEGADPAAVVFDSISAAKARGSDIIIVDTAGRLHNKANLMNELAKIDRVISRELPDASRETLLVLDATTGQNAVHQAEEFNKAAELTGIILTKLDGTAKGGIVIAISAGLGVPVKLVGVGEGIDDLIDFDRAAFLEAILPPAEQMTGDSENEEEGAEQE</sequence>
<evidence type="ECO:0000256" key="3">
    <source>
        <dbReference type="ARBA" id="ARBA00022741"/>
    </source>
</evidence>
<evidence type="ECO:0000256" key="5">
    <source>
        <dbReference type="ARBA" id="ARBA00023134"/>
    </source>
</evidence>
<comment type="catalytic activity">
    <reaction evidence="8 9">
        <text>GTP + H2O = GDP + phosphate + H(+)</text>
        <dbReference type="Rhea" id="RHEA:19669"/>
        <dbReference type="ChEBI" id="CHEBI:15377"/>
        <dbReference type="ChEBI" id="CHEBI:15378"/>
        <dbReference type="ChEBI" id="CHEBI:37565"/>
        <dbReference type="ChEBI" id="CHEBI:43474"/>
        <dbReference type="ChEBI" id="CHEBI:58189"/>
        <dbReference type="EC" id="3.6.5.4"/>
    </reaction>
</comment>
<accession>A0ABR7GKQ2</accession>
<dbReference type="EC" id="3.6.5.4" evidence="9"/>
<comment type="caution">
    <text evidence="12">The sequence shown here is derived from an EMBL/GenBank/DDBJ whole genome shotgun (WGS) entry which is preliminary data.</text>
</comment>
<comment type="subunit">
    <text evidence="9">Part of the signal recognition particle protein translocation system, which is composed of SRP and FtsY.</text>
</comment>
<dbReference type="InterPro" id="IPR000897">
    <property type="entry name" value="SRP54_GTPase_dom"/>
</dbReference>
<dbReference type="InterPro" id="IPR036225">
    <property type="entry name" value="SRP/SRP_N"/>
</dbReference>
<dbReference type="EMBL" id="JACOPK010000002">
    <property type="protein sequence ID" value="MBC5694895.1"/>
    <property type="molecule type" value="Genomic_DNA"/>
</dbReference>
<evidence type="ECO:0000259" key="11">
    <source>
        <dbReference type="PROSITE" id="PS00300"/>
    </source>
</evidence>
<dbReference type="HAMAP" id="MF_00920">
    <property type="entry name" value="FtsY"/>
    <property type="match status" value="1"/>
</dbReference>
<dbReference type="SUPFAM" id="SSF52540">
    <property type="entry name" value="P-loop containing nucleoside triphosphate hydrolases"/>
    <property type="match status" value="1"/>
</dbReference>
<keyword evidence="5 9" id="KW-0342">GTP-binding</keyword>
<keyword evidence="7 9" id="KW-0675">Receptor</keyword>
<dbReference type="InterPro" id="IPR004390">
    <property type="entry name" value="SR_rcpt_FtsY"/>
</dbReference>
<feature type="binding site" evidence="9">
    <location>
        <begin position="107"/>
        <end position="114"/>
    </location>
    <ligand>
        <name>GTP</name>
        <dbReference type="ChEBI" id="CHEBI:37565"/>
    </ligand>
</feature>
<dbReference type="Gene3D" id="3.40.50.300">
    <property type="entry name" value="P-loop containing nucleotide triphosphate hydrolases"/>
    <property type="match status" value="1"/>
</dbReference>
<dbReference type="InterPro" id="IPR013822">
    <property type="entry name" value="Signal_recog_particl_SRP54_hlx"/>
</dbReference>
<proteinExistence type="inferred from homology"/>
<feature type="domain" description="SRP54-type proteins GTP-binding" evidence="11">
    <location>
        <begin position="274"/>
        <end position="287"/>
    </location>
</feature>
<evidence type="ECO:0000313" key="13">
    <source>
        <dbReference type="Proteomes" id="UP000641741"/>
    </source>
</evidence>
<evidence type="ECO:0000256" key="2">
    <source>
        <dbReference type="ARBA" id="ARBA00022490"/>
    </source>
</evidence>
<dbReference type="SMART" id="SM00382">
    <property type="entry name" value="AAA"/>
    <property type="match status" value="1"/>
</dbReference>
<feature type="binding site" evidence="9">
    <location>
        <begin position="253"/>
        <end position="256"/>
    </location>
    <ligand>
        <name>GTP</name>
        <dbReference type="ChEBI" id="CHEBI:37565"/>
    </ligand>
</feature>
<evidence type="ECO:0000256" key="8">
    <source>
        <dbReference type="ARBA" id="ARBA00048027"/>
    </source>
</evidence>
<dbReference type="PANTHER" id="PTHR43134">
    <property type="entry name" value="SIGNAL RECOGNITION PARTICLE RECEPTOR SUBUNIT ALPHA"/>
    <property type="match status" value="1"/>
</dbReference>
<evidence type="ECO:0000313" key="12">
    <source>
        <dbReference type="EMBL" id="MBC5694895.1"/>
    </source>
</evidence>
<dbReference type="InterPro" id="IPR003593">
    <property type="entry name" value="AAA+_ATPase"/>
</dbReference>
<dbReference type="SMART" id="SM00962">
    <property type="entry name" value="SRP54"/>
    <property type="match status" value="1"/>
</dbReference>
<dbReference type="NCBIfam" id="TIGR00064">
    <property type="entry name" value="ftsY"/>
    <property type="match status" value="1"/>
</dbReference>
<organism evidence="12 13">
    <name type="scientific">Agathobaculum hominis</name>
    <dbReference type="NCBI Taxonomy" id="2763014"/>
    <lineage>
        <taxon>Bacteria</taxon>
        <taxon>Bacillati</taxon>
        <taxon>Bacillota</taxon>
        <taxon>Clostridia</taxon>
        <taxon>Eubacteriales</taxon>
        <taxon>Butyricicoccaceae</taxon>
        <taxon>Agathobaculum</taxon>
    </lineage>
</organism>
<evidence type="ECO:0000256" key="6">
    <source>
        <dbReference type="ARBA" id="ARBA00023136"/>
    </source>
</evidence>
<feature type="compositionally biased region" description="Acidic residues" evidence="10">
    <location>
        <begin position="310"/>
        <end position="320"/>
    </location>
</feature>
<keyword evidence="1 9" id="KW-1003">Cell membrane</keyword>
<keyword evidence="13" id="KW-1185">Reference proteome</keyword>
<gene>
    <name evidence="9 12" type="primary">ftsY</name>
    <name evidence="12" type="ORF">H8S02_02875</name>
</gene>
<name>A0ABR7GKQ2_9FIRM</name>
<dbReference type="CDD" id="cd17874">
    <property type="entry name" value="FtsY"/>
    <property type="match status" value="1"/>
</dbReference>
<reference evidence="12 13" key="1">
    <citation type="submission" date="2020-08" db="EMBL/GenBank/DDBJ databases">
        <title>Genome public.</title>
        <authorList>
            <person name="Liu C."/>
            <person name="Sun Q."/>
        </authorList>
    </citation>
    <scope>NUCLEOTIDE SEQUENCE [LARGE SCALE GENOMIC DNA]</scope>
    <source>
        <strain evidence="12 13">M2</strain>
    </source>
</reference>
<keyword evidence="4 9" id="KW-0378">Hydrolase</keyword>
<comment type="subcellular location">
    <subcellularLocation>
        <location evidence="9">Cell membrane</location>
        <topology evidence="9">Peripheral membrane protein</topology>
        <orientation evidence="9">Cytoplasmic side</orientation>
    </subcellularLocation>
    <subcellularLocation>
        <location evidence="9">Cytoplasm</location>
    </subcellularLocation>
</comment>
<dbReference type="RefSeq" id="WP_186969220.1">
    <property type="nucleotide sequence ID" value="NZ_JACOPK010000002.1"/>
</dbReference>
<dbReference type="SMART" id="SM00963">
    <property type="entry name" value="SRP54_N"/>
    <property type="match status" value="1"/>
</dbReference>